<feature type="domain" description="Rhodanese" evidence="2">
    <location>
        <begin position="283"/>
        <end position="362"/>
    </location>
</feature>
<dbReference type="InterPro" id="IPR001763">
    <property type="entry name" value="Rhodanese-like_dom"/>
</dbReference>
<gene>
    <name evidence="3" type="ORF">FGKAn22_17330</name>
</gene>
<dbReference type="InterPro" id="IPR018490">
    <property type="entry name" value="cNMP-bd_dom_sf"/>
</dbReference>
<organism evidence="3 4">
    <name type="scientific">Ferrigenium kumadai</name>
    <dbReference type="NCBI Taxonomy" id="1682490"/>
    <lineage>
        <taxon>Bacteria</taxon>
        <taxon>Pseudomonadati</taxon>
        <taxon>Pseudomonadota</taxon>
        <taxon>Betaproteobacteria</taxon>
        <taxon>Nitrosomonadales</taxon>
        <taxon>Gallionellaceae</taxon>
        <taxon>Ferrigenium</taxon>
    </lineage>
</organism>
<dbReference type="PRINTS" id="PR00103">
    <property type="entry name" value="CAMPKINASE"/>
</dbReference>
<protein>
    <submittedName>
        <fullName evidence="3">Uncharacterized protein</fullName>
    </submittedName>
</protein>
<sequence length="367" mass="40263">MQAMTYALDIKILAGLEPISSFGPARLRELLDYSHIETVIKGKDPFKAHGLQGQSVYLVDGEVELTYRDGNKVIVSAQSEWAKHPLGKRQPDIVSAAALRESHLLRIDDELLDRMVTLDQFSQHDLDAPRLAATGQEERADVSASVKRLLSSSMFSADNLKNGPLAHLPMTNISALLQRIEAVAVWSGDIIIREGDEGDYYYLIDSGRAQVTRRVGGMVIPLADLKAGDVFGEEALVSGARRNATVTMKSNGVLLRLGRQDFLSLLQEPLLHKLSYERAGQAVAQGAVWLDVRNPPEYRYDKLPGAMNVPLNDIRNAVGVLDRSKRYIAYCQSGRRSAAAAFILAQAGYDVQVLDGGLWSVPKSAPQ</sequence>
<dbReference type="InterPro" id="IPR014710">
    <property type="entry name" value="RmlC-like_jellyroll"/>
</dbReference>
<dbReference type="Gene3D" id="3.40.250.10">
    <property type="entry name" value="Rhodanese-like domain"/>
    <property type="match status" value="1"/>
</dbReference>
<proteinExistence type="predicted"/>
<evidence type="ECO:0000313" key="4">
    <source>
        <dbReference type="Proteomes" id="UP001319121"/>
    </source>
</evidence>
<dbReference type="AlphaFoldDB" id="A0AAN1W050"/>
<dbReference type="CDD" id="cd00038">
    <property type="entry name" value="CAP_ED"/>
    <property type="match status" value="1"/>
</dbReference>
<dbReference type="InterPro" id="IPR018488">
    <property type="entry name" value="cNMP-bd_CS"/>
</dbReference>
<dbReference type="KEGG" id="fku:FGKAn22_17330"/>
<dbReference type="EMBL" id="AP019536">
    <property type="protein sequence ID" value="BBJ00041.1"/>
    <property type="molecule type" value="Genomic_DNA"/>
</dbReference>
<dbReference type="InterPro" id="IPR000595">
    <property type="entry name" value="cNMP-bd_dom"/>
</dbReference>
<dbReference type="Pfam" id="PF00027">
    <property type="entry name" value="cNMP_binding"/>
    <property type="match status" value="1"/>
</dbReference>
<evidence type="ECO:0000259" key="2">
    <source>
        <dbReference type="PROSITE" id="PS50206"/>
    </source>
</evidence>
<dbReference type="SUPFAM" id="SSF51206">
    <property type="entry name" value="cAMP-binding domain-like"/>
    <property type="match status" value="2"/>
</dbReference>
<dbReference type="Proteomes" id="UP001319121">
    <property type="component" value="Chromosome"/>
</dbReference>
<reference evidence="3 4" key="1">
    <citation type="submission" date="2019-03" db="EMBL/GenBank/DDBJ databases">
        <title>Complete genome sequence of Ferrigenium kumadai strain An22, a microaerophilic iron-oxidizing bacterium isolated from a paddy field soil.</title>
        <authorList>
            <person name="Watanabe T."/>
            <person name="Asakawa S."/>
        </authorList>
    </citation>
    <scope>NUCLEOTIDE SEQUENCE [LARGE SCALE GENOMIC DNA]</scope>
    <source>
        <strain evidence="3 4">An22</strain>
    </source>
</reference>
<dbReference type="PANTHER" id="PTHR43031">
    <property type="entry name" value="FAD-DEPENDENT OXIDOREDUCTASE"/>
    <property type="match status" value="1"/>
</dbReference>
<dbReference type="Gene3D" id="2.60.120.10">
    <property type="entry name" value="Jelly Rolls"/>
    <property type="match status" value="1"/>
</dbReference>
<dbReference type="InterPro" id="IPR036873">
    <property type="entry name" value="Rhodanese-like_dom_sf"/>
</dbReference>
<dbReference type="PROSITE" id="PS50042">
    <property type="entry name" value="CNMP_BINDING_3"/>
    <property type="match status" value="1"/>
</dbReference>
<dbReference type="PROSITE" id="PS00888">
    <property type="entry name" value="CNMP_BINDING_1"/>
    <property type="match status" value="1"/>
</dbReference>
<dbReference type="PROSITE" id="PS50206">
    <property type="entry name" value="RHODANESE_3"/>
    <property type="match status" value="1"/>
</dbReference>
<dbReference type="Pfam" id="PF00581">
    <property type="entry name" value="Rhodanese"/>
    <property type="match status" value="1"/>
</dbReference>
<dbReference type="InterPro" id="IPR050229">
    <property type="entry name" value="GlpE_sulfurtransferase"/>
</dbReference>
<dbReference type="SMART" id="SM00100">
    <property type="entry name" value="cNMP"/>
    <property type="match status" value="1"/>
</dbReference>
<evidence type="ECO:0000259" key="1">
    <source>
        <dbReference type="PROSITE" id="PS50042"/>
    </source>
</evidence>
<evidence type="ECO:0000313" key="3">
    <source>
        <dbReference type="EMBL" id="BBJ00041.1"/>
    </source>
</evidence>
<feature type="domain" description="Cyclic nucleotide-binding" evidence="1">
    <location>
        <begin position="164"/>
        <end position="266"/>
    </location>
</feature>
<dbReference type="PANTHER" id="PTHR43031:SF16">
    <property type="entry name" value="OXIDOREDUCTASE"/>
    <property type="match status" value="1"/>
</dbReference>
<dbReference type="SUPFAM" id="SSF52821">
    <property type="entry name" value="Rhodanese/Cell cycle control phosphatase"/>
    <property type="match status" value="1"/>
</dbReference>
<name>A0AAN1W050_9PROT</name>
<keyword evidence="4" id="KW-1185">Reference proteome</keyword>
<dbReference type="SMART" id="SM00450">
    <property type="entry name" value="RHOD"/>
    <property type="match status" value="1"/>
</dbReference>
<accession>A0AAN1W050</accession>